<sequence length="403" mass="42161">MHKFDDIIPPSRRKEAEKPAQADTKLPRAPRQKARLPYLTMFIVLIVIVGSAGALMYFSSAKIEIVPSTIAATVQGQFTAGQEATQVPFRVITAQKIASQVVKSNGTKTVNSAASGEITIYNTQSKAQPLITQTRFATASGLIFRIHKAVKVPGGSVSNPGTVVATVYADKNGSEYNVGPSSFTVPGLAGTPQASEVYARSTSAMTGGASGTVPVVDAAGAVQARTALTTALAPDLEKSIREQIPDDYVLLPGALNTTYQDLDPTPSQTDGMVDVKEQGTATAVIFQNTGLAKAIALASSGTNYQGEPLTVASVDGLKLVPTAGFPDAAATTFSFSLSGSAQLVYVVDKARIAAAVAGKSRQDAEVALTNYPEVNRAVIVLRPFWKQSFPEDPASISIDVSKP</sequence>
<dbReference type="AlphaFoldDB" id="A0A2H0UA26"/>
<proteinExistence type="predicted"/>
<organism evidence="3 4">
    <name type="scientific">Candidatus Kaiserbacteria bacterium CG10_big_fil_rev_8_21_14_0_10_56_12</name>
    <dbReference type="NCBI Taxonomy" id="1974611"/>
    <lineage>
        <taxon>Bacteria</taxon>
        <taxon>Candidatus Kaiseribacteriota</taxon>
    </lineage>
</organism>
<evidence type="ECO:0000313" key="4">
    <source>
        <dbReference type="Proteomes" id="UP000230179"/>
    </source>
</evidence>
<dbReference type="EMBL" id="PFBL01000011">
    <property type="protein sequence ID" value="PIR83259.1"/>
    <property type="molecule type" value="Genomic_DNA"/>
</dbReference>
<evidence type="ECO:0000256" key="2">
    <source>
        <dbReference type="SAM" id="Phobius"/>
    </source>
</evidence>
<gene>
    <name evidence="3" type="ORF">COU19_01555</name>
</gene>
<accession>A0A2H0UA26</accession>
<evidence type="ECO:0008006" key="5">
    <source>
        <dbReference type="Google" id="ProtNLM"/>
    </source>
</evidence>
<name>A0A2H0UA26_9BACT</name>
<protein>
    <recommendedName>
        <fullName evidence="5">Baseplate protein J-like domain-containing protein</fullName>
    </recommendedName>
</protein>
<reference evidence="4" key="1">
    <citation type="submission" date="2017-09" db="EMBL/GenBank/DDBJ databases">
        <title>Depth-based differentiation of microbial function through sediment-hosted aquifers and enrichment of novel symbionts in the deep terrestrial subsurface.</title>
        <authorList>
            <person name="Probst A.J."/>
            <person name="Ladd B."/>
            <person name="Jarett J.K."/>
            <person name="Geller-Mcgrath D.E."/>
            <person name="Sieber C.M.K."/>
            <person name="Emerson J.B."/>
            <person name="Anantharaman K."/>
            <person name="Thomas B.C."/>
            <person name="Malmstrom R."/>
            <person name="Stieglmeier M."/>
            <person name="Klingl A."/>
            <person name="Woyke T."/>
            <person name="Ryan C.M."/>
            <person name="Banfield J.F."/>
        </authorList>
    </citation>
    <scope>NUCLEOTIDE SEQUENCE [LARGE SCALE GENOMIC DNA]</scope>
</reference>
<dbReference type="Proteomes" id="UP000230179">
    <property type="component" value="Unassembled WGS sequence"/>
</dbReference>
<keyword evidence="2" id="KW-0472">Membrane</keyword>
<evidence type="ECO:0000313" key="3">
    <source>
        <dbReference type="EMBL" id="PIR83259.1"/>
    </source>
</evidence>
<keyword evidence="2" id="KW-1133">Transmembrane helix</keyword>
<feature type="compositionally biased region" description="Basic and acidic residues" evidence="1">
    <location>
        <begin position="1"/>
        <end position="20"/>
    </location>
</feature>
<feature type="transmembrane region" description="Helical" evidence="2">
    <location>
        <begin position="36"/>
        <end position="58"/>
    </location>
</feature>
<evidence type="ECO:0000256" key="1">
    <source>
        <dbReference type="SAM" id="MobiDB-lite"/>
    </source>
</evidence>
<comment type="caution">
    <text evidence="3">The sequence shown here is derived from an EMBL/GenBank/DDBJ whole genome shotgun (WGS) entry which is preliminary data.</text>
</comment>
<feature type="region of interest" description="Disordered" evidence="1">
    <location>
        <begin position="1"/>
        <end position="29"/>
    </location>
</feature>
<keyword evidence="2" id="KW-0812">Transmembrane</keyword>